<dbReference type="OrthoDB" id="433501at2759"/>
<dbReference type="RefSeq" id="XP_013237616.1">
    <property type="nucleotide sequence ID" value="XM_013382162.1"/>
</dbReference>
<dbReference type="HOGENOM" id="CLU_061027_1_0_1"/>
<dbReference type="InterPro" id="IPR044640">
    <property type="entry name" value="RU2A"/>
</dbReference>
<dbReference type="Pfam" id="PF14580">
    <property type="entry name" value="LRR_9"/>
    <property type="match status" value="1"/>
</dbReference>
<comment type="caution">
    <text evidence="7">The sequence shown here is derived from an EMBL/GenBank/DDBJ whole genome shotgun (WGS) entry which is preliminary data.</text>
</comment>
<organism evidence="7 8">
    <name type="scientific">Mitosporidium daphniae</name>
    <dbReference type="NCBI Taxonomy" id="1485682"/>
    <lineage>
        <taxon>Eukaryota</taxon>
        <taxon>Fungi</taxon>
        <taxon>Fungi incertae sedis</taxon>
        <taxon>Microsporidia</taxon>
        <taxon>Mitosporidium</taxon>
    </lineage>
</organism>
<evidence type="ECO:0000313" key="8">
    <source>
        <dbReference type="Proteomes" id="UP000029725"/>
    </source>
</evidence>
<dbReference type="PROSITE" id="PS51450">
    <property type="entry name" value="LRR"/>
    <property type="match status" value="2"/>
</dbReference>
<dbReference type="GO" id="GO:0030620">
    <property type="term" value="F:U2 snRNA binding"/>
    <property type="evidence" value="ECO:0007669"/>
    <property type="project" value="InterPro"/>
</dbReference>
<dbReference type="InterPro" id="IPR001611">
    <property type="entry name" value="Leu-rich_rpt"/>
</dbReference>
<dbReference type="InterPro" id="IPR003591">
    <property type="entry name" value="Leu-rich_rpt_typical-subtyp"/>
</dbReference>
<comment type="subcellular location">
    <subcellularLocation>
        <location evidence="1">Nucleus</location>
    </subcellularLocation>
</comment>
<dbReference type="GO" id="GO:0000398">
    <property type="term" value="P:mRNA splicing, via spliceosome"/>
    <property type="evidence" value="ECO:0007669"/>
    <property type="project" value="InterPro"/>
</dbReference>
<dbReference type="GO" id="GO:0005686">
    <property type="term" value="C:U2 snRNP"/>
    <property type="evidence" value="ECO:0007669"/>
    <property type="project" value="TreeGrafter"/>
</dbReference>
<dbReference type="GeneID" id="25259953"/>
<protein>
    <recommendedName>
        <fullName evidence="6">U2 small nuclear ribonucleoprotein A'</fullName>
    </recommendedName>
</protein>
<evidence type="ECO:0000256" key="1">
    <source>
        <dbReference type="ARBA" id="ARBA00004123"/>
    </source>
</evidence>
<dbReference type="Proteomes" id="UP000029725">
    <property type="component" value="Unassembled WGS sequence"/>
</dbReference>
<dbReference type="PANTHER" id="PTHR10552:SF6">
    <property type="entry name" value="U2 SMALL NUCLEAR RIBONUCLEOPROTEIN A"/>
    <property type="match status" value="1"/>
</dbReference>
<keyword evidence="8" id="KW-1185">Reference proteome</keyword>
<evidence type="ECO:0000256" key="6">
    <source>
        <dbReference type="ARBA" id="ARBA00024238"/>
    </source>
</evidence>
<keyword evidence="4" id="KW-0539">Nucleus</keyword>
<gene>
    <name evidence="7" type="ORF">DI09_42p70</name>
</gene>
<evidence type="ECO:0000256" key="3">
    <source>
        <dbReference type="ARBA" id="ARBA00022737"/>
    </source>
</evidence>
<evidence type="ECO:0000313" key="7">
    <source>
        <dbReference type="EMBL" id="KGG51164.1"/>
    </source>
</evidence>
<sequence length="227" mass="25481">MPLAIESLTCGVSLCAAYRLGCKIVAIENLSSTRDLHDTIDLSDNEIRELDNVPPLFRLKHLYLSNNKISKIDPALAQRVPFLHTLILSGNNISELTDLVPLAGWSDLRHKNTYYKPQLEGLSLIDNPVCKKPNYRHFLISLIPSLRVLDYCKVTDKERKYVQELLQSGVLSASDSSTAVLVKKQDEYSQQKKERMKAAIAQATSLSEIRHLERAFASGYIPDDLAS</sequence>
<keyword evidence="7" id="KW-0687">Ribonucleoprotein</keyword>
<dbReference type="InterPro" id="IPR032675">
    <property type="entry name" value="LRR_dom_sf"/>
</dbReference>
<evidence type="ECO:0000256" key="4">
    <source>
        <dbReference type="ARBA" id="ARBA00023242"/>
    </source>
</evidence>
<dbReference type="VEuPathDB" id="MicrosporidiaDB:DI09_42p70"/>
<accession>A0A098VQQ8</accession>
<proteinExistence type="inferred from homology"/>
<keyword evidence="3" id="KW-0677">Repeat</keyword>
<dbReference type="SUPFAM" id="SSF52058">
    <property type="entry name" value="L domain-like"/>
    <property type="match status" value="1"/>
</dbReference>
<dbReference type="EMBL" id="JMKJ01000366">
    <property type="protein sequence ID" value="KGG51164.1"/>
    <property type="molecule type" value="Genomic_DNA"/>
</dbReference>
<evidence type="ECO:0000256" key="2">
    <source>
        <dbReference type="ARBA" id="ARBA00022614"/>
    </source>
</evidence>
<evidence type="ECO:0000256" key="5">
    <source>
        <dbReference type="ARBA" id="ARBA00024196"/>
    </source>
</evidence>
<dbReference type="AlphaFoldDB" id="A0A098VQQ8"/>
<dbReference type="SMART" id="SM00369">
    <property type="entry name" value="LRR_TYP"/>
    <property type="match status" value="2"/>
</dbReference>
<name>A0A098VQQ8_9MICR</name>
<dbReference type="Gene3D" id="3.80.10.10">
    <property type="entry name" value="Ribonuclease Inhibitor"/>
    <property type="match status" value="1"/>
</dbReference>
<dbReference type="PANTHER" id="PTHR10552">
    <property type="entry name" value="U2 SMALL NUCLEAR RIBONUCLEOPROTEIN A"/>
    <property type="match status" value="1"/>
</dbReference>
<keyword evidence="2" id="KW-0433">Leucine-rich repeat</keyword>
<reference evidence="7 8" key="1">
    <citation type="submission" date="2014-04" db="EMBL/GenBank/DDBJ databases">
        <title>A new species of microsporidia sheds light on the evolution of extreme parasitism.</title>
        <authorList>
            <person name="Haag K.L."/>
            <person name="James T.Y."/>
            <person name="Larsson R."/>
            <person name="Schaer T.M."/>
            <person name="Refardt D."/>
            <person name="Pombert J.-F."/>
            <person name="Ebert D."/>
        </authorList>
    </citation>
    <scope>NUCLEOTIDE SEQUENCE [LARGE SCALE GENOMIC DNA]</scope>
    <source>
        <strain evidence="7 8">UGP3</strain>
        <tissue evidence="7">Spores</tissue>
    </source>
</reference>
<comment type="similarity">
    <text evidence="5">Belongs to the U2 small nuclear ribonucleoprotein A family.</text>
</comment>